<evidence type="ECO:0000256" key="3">
    <source>
        <dbReference type="SAM" id="SignalP"/>
    </source>
</evidence>
<keyword evidence="2" id="KW-0472">Membrane</keyword>
<proteinExistence type="predicted"/>
<feature type="region of interest" description="Disordered" evidence="1">
    <location>
        <begin position="42"/>
        <end position="101"/>
    </location>
</feature>
<name>A0ABW6RS49_9NOCA</name>
<evidence type="ECO:0000256" key="2">
    <source>
        <dbReference type="SAM" id="Phobius"/>
    </source>
</evidence>
<evidence type="ECO:0000313" key="4">
    <source>
        <dbReference type="EMBL" id="MFF3566835.1"/>
    </source>
</evidence>
<dbReference type="InterPro" id="IPR045782">
    <property type="entry name" value="TrbL_3"/>
</dbReference>
<feature type="compositionally biased region" description="Pro residues" evidence="1">
    <location>
        <begin position="503"/>
        <end position="515"/>
    </location>
</feature>
<feature type="region of interest" description="Disordered" evidence="1">
    <location>
        <begin position="442"/>
        <end position="605"/>
    </location>
</feature>
<feature type="signal peptide" evidence="3">
    <location>
        <begin position="1"/>
        <end position="38"/>
    </location>
</feature>
<dbReference type="InterPro" id="IPR006311">
    <property type="entry name" value="TAT_signal"/>
</dbReference>
<feature type="chain" id="PRO_5046676962" description="TrbL/VirB6 plasmid conjugal transfer protein" evidence="3">
    <location>
        <begin position="39"/>
        <end position="605"/>
    </location>
</feature>
<feature type="compositionally biased region" description="Low complexity" evidence="1">
    <location>
        <begin position="448"/>
        <end position="472"/>
    </location>
</feature>
<keyword evidence="2" id="KW-1133">Transmembrane helix</keyword>
<feature type="compositionally biased region" description="Low complexity" evidence="1">
    <location>
        <begin position="42"/>
        <end position="60"/>
    </location>
</feature>
<gene>
    <name evidence="4" type="ORF">ACFYXQ_03540</name>
</gene>
<evidence type="ECO:0008006" key="6">
    <source>
        <dbReference type="Google" id="ProtNLM"/>
    </source>
</evidence>
<dbReference type="PROSITE" id="PS51318">
    <property type="entry name" value="TAT"/>
    <property type="match status" value="1"/>
</dbReference>
<comment type="caution">
    <text evidence="4">The sequence shown here is derived from an EMBL/GenBank/DDBJ whole genome shotgun (WGS) entry which is preliminary data.</text>
</comment>
<organism evidence="4 5">
    <name type="scientific">Nocardia jiangxiensis</name>
    <dbReference type="NCBI Taxonomy" id="282685"/>
    <lineage>
        <taxon>Bacteria</taxon>
        <taxon>Bacillati</taxon>
        <taxon>Actinomycetota</taxon>
        <taxon>Actinomycetes</taxon>
        <taxon>Mycobacteriales</taxon>
        <taxon>Nocardiaceae</taxon>
        <taxon>Nocardia</taxon>
    </lineage>
</organism>
<reference evidence="4 5" key="1">
    <citation type="submission" date="2024-10" db="EMBL/GenBank/DDBJ databases">
        <title>The Natural Products Discovery Center: Release of the First 8490 Sequenced Strains for Exploring Actinobacteria Biosynthetic Diversity.</title>
        <authorList>
            <person name="Kalkreuter E."/>
            <person name="Kautsar S.A."/>
            <person name="Yang D."/>
            <person name="Bader C.D."/>
            <person name="Teijaro C.N."/>
            <person name="Fluegel L."/>
            <person name="Davis C.M."/>
            <person name="Simpson J.R."/>
            <person name="Lauterbach L."/>
            <person name="Steele A.D."/>
            <person name="Gui C."/>
            <person name="Meng S."/>
            <person name="Li G."/>
            <person name="Viehrig K."/>
            <person name="Ye F."/>
            <person name="Su P."/>
            <person name="Kiefer A.F."/>
            <person name="Nichols A."/>
            <person name="Cepeda A.J."/>
            <person name="Yan W."/>
            <person name="Fan B."/>
            <person name="Jiang Y."/>
            <person name="Adhikari A."/>
            <person name="Zheng C.-J."/>
            <person name="Schuster L."/>
            <person name="Cowan T.M."/>
            <person name="Smanski M.J."/>
            <person name="Chevrette M.G."/>
            <person name="De Carvalho L.P.S."/>
            <person name="Shen B."/>
        </authorList>
    </citation>
    <scope>NUCLEOTIDE SEQUENCE [LARGE SCALE GENOMIC DNA]</scope>
    <source>
        <strain evidence="4 5">NPDC002593</strain>
    </source>
</reference>
<feature type="compositionally biased region" description="Pro residues" evidence="1">
    <location>
        <begin position="564"/>
        <end position="576"/>
    </location>
</feature>
<feature type="transmembrane region" description="Helical" evidence="2">
    <location>
        <begin position="255"/>
        <end position="288"/>
    </location>
</feature>
<sequence>MPTQTPSRPTRRTVRAVAAVLVMAATLIATLTAATALAQPATTPAPTLPSVPSTTTTPAPHWHVEPPAPTLLAPVSPDPQSPADPGTGTPDDSSSGGDQGDCGVTDISGCVGEAINGFFRGLVTTALNPLVKLISRTLLATPDLTSLPHVRELWNSSWQLVLALYGLLVAAAGVLLMVHQTVQTRWSLRELAPRIVLGFGAGAFSMALATGAIAFANALARAVAGDGVNADSAAAALTELTANSSGTSGSGTFTILLGVALVVVLVVLMISYVVRVAITIILVVAAPLALMCHALPGIDAIARWWWRSFGACLAIQVVQSLVLVTCLRVLLTPGGWGIFGPNQNGLVDQIVALALMGILVKTPFWLLSVMKIGQGRTLAGSIVRSYITYKTLGLLKGTTATRTAASKLAPARRPPKPADPYARVRATRDGQLMLPLEGVHRVKHKPRPAAQSAPKPAAARAPRGRQLAFDFTPPAPPDPYRGIRPGRGGQYPLPFPVTRVRPAPAPPGPKPPPAKRAPARAGRGTQLALEFDPPAPPDPYARVRPLRGGQYPLPIPVARVRPAPSAPVPPQPPAPRQPKGRQLHLPLPDLPVRRRAPRTPRGGQP</sequence>
<keyword evidence="2" id="KW-0812">Transmembrane</keyword>
<keyword evidence="3" id="KW-0732">Signal</keyword>
<keyword evidence="5" id="KW-1185">Reference proteome</keyword>
<accession>A0ABW6RS49</accession>
<dbReference type="Pfam" id="PF19590">
    <property type="entry name" value="TrbL_3"/>
    <property type="match status" value="1"/>
</dbReference>
<dbReference type="Proteomes" id="UP001601992">
    <property type="component" value="Unassembled WGS sequence"/>
</dbReference>
<evidence type="ECO:0000256" key="1">
    <source>
        <dbReference type="SAM" id="MobiDB-lite"/>
    </source>
</evidence>
<protein>
    <recommendedName>
        <fullName evidence="6">TrbL/VirB6 plasmid conjugal transfer protein</fullName>
    </recommendedName>
</protein>
<feature type="transmembrane region" description="Helical" evidence="2">
    <location>
        <begin position="350"/>
        <end position="367"/>
    </location>
</feature>
<feature type="transmembrane region" description="Helical" evidence="2">
    <location>
        <begin position="191"/>
        <end position="216"/>
    </location>
</feature>
<feature type="transmembrane region" description="Helical" evidence="2">
    <location>
        <begin position="309"/>
        <end position="330"/>
    </location>
</feature>
<feature type="transmembrane region" description="Helical" evidence="2">
    <location>
        <begin position="158"/>
        <end position="179"/>
    </location>
</feature>
<feature type="compositionally biased region" description="Low complexity" evidence="1">
    <location>
        <begin position="84"/>
        <end position="96"/>
    </location>
</feature>
<evidence type="ECO:0000313" key="5">
    <source>
        <dbReference type="Proteomes" id="UP001601992"/>
    </source>
</evidence>
<dbReference type="RefSeq" id="WP_387402510.1">
    <property type="nucleotide sequence ID" value="NZ_JBIAQY010000001.1"/>
</dbReference>
<dbReference type="EMBL" id="JBIAQY010000001">
    <property type="protein sequence ID" value="MFF3566835.1"/>
    <property type="molecule type" value="Genomic_DNA"/>
</dbReference>